<evidence type="ECO:0000313" key="2">
    <source>
        <dbReference type="EMBL" id="MEC0227122.1"/>
    </source>
</evidence>
<evidence type="ECO:0000313" key="3">
    <source>
        <dbReference type="Proteomes" id="UP001338137"/>
    </source>
</evidence>
<dbReference type="Gene3D" id="3.30.70.100">
    <property type="match status" value="1"/>
</dbReference>
<dbReference type="InterPro" id="IPR011008">
    <property type="entry name" value="Dimeric_a/b-barrel"/>
</dbReference>
<dbReference type="Proteomes" id="UP001338137">
    <property type="component" value="Unassembled WGS sequence"/>
</dbReference>
<dbReference type="RefSeq" id="WP_326071493.1">
    <property type="nucleotide sequence ID" value="NZ_JARLKY010000018.1"/>
</dbReference>
<proteinExistence type="predicted"/>
<reference evidence="2 3" key="1">
    <citation type="submission" date="2023-03" db="EMBL/GenBank/DDBJ databases">
        <title>Bacillus Genome Sequencing.</title>
        <authorList>
            <person name="Dunlap C."/>
        </authorList>
    </citation>
    <scope>NUCLEOTIDE SEQUENCE [LARGE SCALE GENOMIC DNA]</scope>
    <source>
        <strain evidence="2 3">BD-533</strain>
    </source>
</reference>
<dbReference type="InterPro" id="IPR013097">
    <property type="entry name" value="Dabb"/>
</dbReference>
<feature type="domain" description="Stress-response A/B barrel" evidence="1">
    <location>
        <begin position="3"/>
        <end position="95"/>
    </location>
</feature>
<protein>
    <submittedName>
        <fullName evidence="2">Dabb family protein</fullName>
    </submittedName>
</protein>
<accession>A0ABU6FZ04</accession>
<organism evidence="2 3">
    <name type="scientific">Paenibacillus alba</name>
    <dbReference type="NCBI Taxonomy" id="1197127"/>
    <lineage>
        <taxon>Bacteria</taxon>
        <taxon>Bacillati</taxon>
        <taxon>Bacillota</taxon>
        <taxon>Bacilli</taxon>
        <taxon>Bacillales</taxon>
        <taxon>Paenibacillaceae</taxon>
        <taxon>Paenibacillus</taxon>
    </lineage>
</organism>
<name>A0ABU6FZ04_9BACL</name>
<dbReference type="EMBL" id="JARLKY010000018">
    <property type="protein sequence ID" value="MEC0227122.1"/>
    <property type="molecule type" value="Genomic_DNA"/>
</dbReference>
<dbReference type="SMART" id="SM00886">
    <property type="entry name" value="Dabb"/>
    <property type="match status" value="1"/>
</dbReference>
<keyword evidence="3" id="KW-1185">Reference proteome</keyword>
<dbReference type="PROSITE" id="PS51502">
    <property type="entry name" value="S_R_A_B_BARREL"/>
    <property type="match status" value="1"/>
</dbReference>
<sequence length="99" mass="11367">MSIQHMVIFNLHAGKDTDEAQNFLSSSAEELAGIPGVEQFQVLRQVSVKNDYDYGFSMVFADQAVYDAYNSHPVHTRYVAERWLKEVSRFQEIDFTVMA</sequence>
<dbReference type="Pfam" id="PF07876">
    <property type="entry name" value="Dabb"/>
    <property type="match status" value="1"/>
</dbReference>
<evidence type="ECO:0000259" key="1">
    <source>
        <dbReference type="PROSITE" id="PS51502"/>
    </source>
</evidence>
<gene>
    <name evidence="2" type="ORF">P4I72_08305</name>
</gene>
<comment type="caution">
    <text evidence="2">The sequence shown here is derived from an EMBL/GenBank/DDBJ whole genome shotgun (WGS) entry which is preliminary data.</text>
</comment>
<dbReference type="SUPFAM" id="SSF54909">
    <property type="entry name" value="Dimeric alpha+beta barrel"/>
    <property type="match status" value="1"/>
</dbReference>